<gene>
    <name evidence="1" type="ORF">g.3469</name>
</gene>
<organism evidence="1">
    <name type="scientific">Graphocephala atropunctata</name>
    <dbReference type="NCBI Taxonomy" id="36148"/>
    <lineage>
        <taxon>Eukaryota</taxon>
        <taxon>Metazoa</taxon>
        <taxon>Ecdysozoa</taxon>
        <taxon>Arthropoda</taxon>
        <taxon>Hexapoda</taxon>
        <taxon>Insecta</taxon>
        <taxon>Pterygota</taxon>
        <taxon>Neoptera</taxon>
        <taxon>Paraneoptera</taxon>
        <taxon>Hemiptera</taxon>
        <taxon>Auchenorrhyncha</taxon>
        <taxon>Membracoidea</taxon>
        <taxon>Cicadellidae</taxon>
        <taxon>Cicadellinae</taxon>
        <taxon>Cicadellini</taxon>
        <taxon>Graphocephala</taxon>
    </lineage>
</organism>
<reference evidence="1" key="1">
    <citation type="submission" date="2015-11" db="EMBL/GenBank/DDBJ databases">
        <title>De novo transcriptome assembly of four potential Pierce s Disease insect vectors from Arizona vineyards.</title>
        <authorList>
            <person name="Tassone E.E."/>
        </authorList>
    </citation>
    <scope>NUCLEOTIDE SEQUENCE</scope>
</reference>
<accession>A0A1B6LVU8</accession>
<protein>
    <submittedName>
        <fullName evidence="1">Uncharacterized protein</fullName>
    </submittedName>
</protein>
<evidence type="ECO:0000313" key="1">
    <source>
        <dbReference type="EMBL" id="JAT27803.1"/>
    </source>
</evidence>
<sequence length="119" mass="13673">FKSHSCVKSQPLECNKKTPVKHKIESPYKVYPVTRRVAQAPKEDYQSIKGKVGEENRHLLKNNQNTRKDNQIHTAVNIEVTHEKYHSIDDLLTNISNSENTNENLHLVVQGTITVPYPE</sequence>
<feature type="non-terminal residue" evidence="1">
    <location>
        <position position="119"/>
    </location>
</feature>
<feature type="non-terminal residue" evidence="1">
    <location>
        <position position="1"/>
    </location>
</feature>
<dbReference type="EMBL" id="GEBQ01012174">
    <property type="protein sequence ID" value="JAT27803.1"/>
    <property type="molecule type" value="Transcribed_RNA"/>
</dbReference>
<proteinExistence type="predicted"/>
<dbReference type="AlphaFoldDB" id="A0A1B6LVU8"/>
<name>A0A1B6LVU8_9HEMI</name>